<dbReference type="Gene3D" id="3.40.50.10190">
    <property type="entry name" value="BRCT domain"/>
    <property type="match status" value="1"/>
</dbReference>
<dbReference type="PANTHER" id="PTHR22956">
    <property type="entry name" value="ANKYRIN REPEAT-CONTAINING PROTEIN F37A4.4-RELATED-RELATED"/>
    <property type="match status" value="1"/>
</dbReference>
<proteinExistence type="predicted"/>
<organism evidence="2 3">
    <name type="scientific">Caenorhabditis tropicalis</name>
    <dbReference type="NCBI Taxonomy" id="1561998"/>
    <lineage>
        <taxon>Eukaryota</taxon>
        <taxon>Metazoa</taxon>
        <taxon>Ecdysozoa</taxon>
        <taxon>Nematoda</taxon>
        <taxon>Chromadorea</taxon>
        <taxon>Rhabditida</taxon>
        <taxon>Rhabditina</taxon>
        <taxon>Rhabditomorpha</taxon>
        <taxon>Rhabditoidea</taxon>
        <taxon>Rhabditidae</taxon>
        <taxon>Peloderinae</taxon>
        <taxon>Caenorhabditis</taxon>
    </lineage>
</organism>
<evidence type="ECO:0000313" key="3">
    <source>
        <dbReference type="WBParaSite" id="Csp11.Scaffold629.g14476.t1"/>
    </source>
</evidence>
<dbReference type="InterPro" id="IPR053345">
    <property type="entry name" value="Ankyrin_repeat-containing"/>
</dbReference>
<accession>A0A1I7U3H8</accession>
<dbReference type="InterPro" id="IPR001357">
    <property type="entry name" value="BRCT_dom"/>
</dbReference>
<dbReference type="SMART" id="SM00292">
    <property type="entry name" value="BRCT"/>
    <property type="match status" value="1"/>
</dbReference>
<reference evidence="3" key="1">
    <citation type="submission" date="2016-11" db="UniProtKB">
        <authorList>
            <consortium name="WormBaseParasite"/>
        </authorList>
    </citation>
    <scope>IDENTIFICATION</scope>
</reference>
<keyword evidence="2" id="KW-1185">Reference proteome</keyword>
<dbReference type="PROSITE" id="PS50172">
    <property type="entry name" value="BRCT"/>
    <property type="match status" value="1"/>
</dbReference>
<dbReference type="eggNOG" id="KOG4177">
    <property type="taxonomic scope" value="Eukaryota"/>
</dbReference>
<dbReference type="SUPFAM" id="SSF52113">
    <property type="entry name" value="BRCT domain"/>
    <property type="match status" value="1"/>
</dbReference>
<name>A0A1I7U3H8_9PELO</name>
<protein>
    <submittedName>
        <fullName evidence="3">BRCT domain-containing protein</fullName>
    </submittedName>
</protein>
<evidence type="ECO:0000259" key="1">
    <source>
        <dbReference type="PROSITE" id="PS50172"/>
    </source>
</evidence>
<feature type="domain" description="BRCT" evidence="1">
    <location>
        <begin position="39"/>
        <end position="132"/>
    </location>
</feature>
<dbReference type="STRING" id="1561998.A0A1I7U3H8"/>
<evidence type="ECO:0000313" key="2">
    <source>
        <dbReference type="Proteomes" id="UP000095282"/>
    </source>
</evidence>
<dbReference type="InterPro" id="IPR036420">
    <property type="entry name" value="BRCT_dom_sf"/>
</dbReference>
<dbReference type="AlphaFoldDB" id="A0A1I7U3H8"/>
<dbReference type="PANTHER" id="PTHR22956:SF17">
    <property type="entry name" value="ANKYRIN REPEAT-CONTAINING PROTEIN F37A4.4-RELATED"/>
    <property type="match status" value="1"/>
</dbReference>
<dbReference type="Pfam" id="PF00533">
    <property type="entry name" value="BRCT"/>
    <property type="match status" value="1"/>
</dbReference>
<dbReference type="Proteomes" id="UP000095282">
    <property type="component" value="Unplaced"/>
</dbReference>
<sequence length="270" mass="30827">MDRSDGKNVLIDAVREINPVNLLNAVKKGAYIDVCNRFPDHFPFSSFHIFIEERTDDTLTNEFTAMFQSITSDEIMPTTTHCIVKTGQEDIFETDDINLLSWIFNGVIIVKESWMTDCLKNKKLISKDCNYLVEKVKFKGIVYDTVLQWSNAMAKGTIPYLYGVHVVMVMKQCPNVTTLVAIITNQGGTILDKFPEKENYNRGAHPYLHNNLGPIFLIHDGTVDLKVYQNDPDRLFTIFTETELLMFLLKREININTNPNPVPILVDGDD</sequence>
<dbReference type="WBParaSite" id="Csp11.Scaffold629.g14476.t1">
    <property type="protein sequence ID" value="Csp11.Scaffold629.g14476.t1"/>
    <property type="gene ID" value="Csp11.Scaffold629.g14476"/>
</dbReference>